<keyword evidence="8" id="KW-1185">Reference proteome</keyword>
<dbReference type="PANTHER" id="PTHR43673">
    <property type="entry name" value="NAD(P)H NITROREDUCTASE YDGI-RELATED"/>
    <property type="match status" value="1"/>
</dbReference>
<dbReference type="CDD" id="cd02136">
    <property type="entry name" value="PnbA_NfnB-like"/>
    <property type="match status" value="1"/>
</dbReference>
<organism evidence="7 8">
    <name type="scientific">Cylindrobasidium torrendii FP15055 ss-10</name>
    <dbReference type="NCBI Taxonomy" id="1314674"/>
    <lineage>
        <taxon>Eukaryota</taxon>
        <taxon>Fungi</taxon>
        <taxon>Dikarya</taxon>
        <taxon>Basidiomycota</taxon>
        <taxon>Agaricomycotina</taxon>
        <taxon>Agaricomycetes</taxon>
        <taxon>Agaricomycetidae</taxon>
        <taxon>Agaricales</taxon>
        <taxon>Marasmiineae</taxon>
        <taxon>Physalacriaceae</taxon>
        <taxon>Cylindrobasidium</taxon>
    </lineage>
</organism>
<protein>
    <submittedName>
        <fullName evidence="7">Nitroreductase</fullName>
    </submittedName>
</protein>
<reference evidence="7 8" key="1">
    <citation type="journal article" date="2015" name="Fungal Genet. Biol.">
        <title>Evolution of novel wood decay mechanisms in Agaricales revealed by the genome sequences of Fistulina hepatica and Cylindrobasidium torrendii.</title>
        <authorList>
            <person name="Floudas D."/>
            <person name="Held B.W."/>
            <person name="Riley R."/>
            <person name="Nagy L.G."/>
            <person name="Koehler G."/>
            <person name="Ransdell A.S."/>
            <person name="Younus H."/>
            <person name="Chow J."/>
            <person name="Chiniquy J."/>
            <person name="Lipzen A."/>
            <person name="Tritt A."/>
            <person name="Sun H."/>
            <person name="Haridas S."/>
            <person name="LaButti K."/>
            <person name="Ohm R.A."/>
            <person name="Kues U."/>
            <person name="Blanchette R.A."/>
            <person name="Grigoriev I.V."/>
            <person name="Minto R.E."/>
            <person name="Hibbett D.S."/>
        </authorList>
    </citation>
    <scope>NUCLEOTIDE SEQUENCE [LARGE SCALE GENOMIC DNA]</scope>
    <source>
        <strain evidence="7 8">FP15055 ss-10</strain>
    </source>
</reference>
<dbReference type="Gene3D" id="3.40.109.10">
    <property type="entry name" value="NADH Oxidase"/>
    <property type="match status" value="1"/>
</dbReference>
<evidence type="ECO:0000259" key="6">
    <source>
        <dbReference type="Pfam" id="PF00881"/>
    </source>
</evidence>
<evidence type="ECO:0000313" key="8">
    <source>
        <dbReference type="Proteomes" id="UP000054007"/>
    </source>
</evidence>
<keyword evidence="5" id="KW-0560">Oxidoreductase</keyword>
<keyword evidence="4" id="KW-0288">FMN</keyword>
<dbReference type="InterPro" id="IPR000415">
    <property type="entry name" value="Nitroreductase-like"/>
</dbReference>
<evidence type="ECO:0000256" key="1">
    <source>
        <dbReference type="ARBA" id="ARBA00001917"/>
    </source>
</evidence>
<dbReference type="InterPro" id="IPR029479">
    <property type="entry name" value="Nitroreductase"/>
</dbReference>
<dbReference type="AlphaFoldDB" id="A0A0D7B125"/>
<dbReference type="Pfam" id="PF00881">
    <property type="entry name" value="Nitroreductase"/>
    <property type="match status" value="1"/>
</dbReference>
<dbReference type="PANTHER" id="PTHR43673:SF2">
    <property type="entry name" value="NITROREDUCTASE"/>
    <property type="match status" value="1"/>
</dbReference>
<proteinExistence type="inferred from homology"/>
<dbReference type="STRING" id="1314674.A0A0D7B125"/>
<evidence type="ECO:0000313" key="7">
    <source>
        <dbReference type="EMBL" id="KIY64172.1"/>
    </source>
</evidence>
<dbReference type="OrthoDB" id="41362at2759"/>
<evidence type="ECO:0000256" key="3">
    <source>
        <dbReference type="ARBA" id="ARBA00022630"/>
    </source>
</evidence>
<evidence type="ECO:0000256" key="2">
    <source>
        <dbReference type="ARBA" id="ARBA00007118"/>
    </source>
</evidence>
<name>A0A0D7B125_9AGAR</name>
<sequence>MASRPSDIDNLLKAQFSCRYYTPQSVPRETMEGIIDVARNTPSGGNIQPWKVYIVTGDALRDLSKDITKAFLNGAPGQYESEYEFLPSDPPAAIKERQSKWGAGYYGTLNVSHDDVAGNRAAILRNFQFYGAPVALVFTTERKLPHNSWLNIGYFAQSVTLAARSRGLESVSQQSIAIYHKILRRHIPITEEEIVIMGMSMGYPDHEEVAKWRYRPERREVSDVASFIGF</sequence>
<feature type="domain" description="Nitroreductase" evidence="6">
    <location>
        <begin position="16"/>
        <end position="203"/>
    </location>
</feature>
<comment type="similarity">
    <text evidence="2">Belongs to the nitroreductase family.</text>
</comment>
<dbReference type="EMBL" id="KN880650">
    <property type="protein sequence ID" value="KIY64172.1"/>
    <property type="molecule type" value="Genomic_DNA"/>
</dbReference>
<keyword evidence="3" id="KW-0285">Flavoprotein</keyword>
<evidence type="ECO:0000256" key="5">
    <source>
        <dbReference type="ARBA" id="ARBA00023002"/>
    </source>
</evidence>
<accession>A0A0D7B125</accession>
<dbReference type="GO" id="GO:0016491">
    <property type="term" value="F:oxidoreductase activity"/>
    <property type="evidence" value="ECO:0007669"/>
    <property type="project" value="UniProtKB-KW"/>
</dbReference>
<dbReference type="SUPFAM" id="SSF55469">
    <property type="entry name" value="FMN-dependent nitroreductase-like"/>
    <property type="match status" value="1"/>
</dbReference>
<gene>
    <name evidence="7" type="ORF">CYLTODRAFT_446165</name>
</gene>
<evidence type="ECO:0000256" key="4">
    <source>
        <dbReference type="ARBA" id="ARBA00022643"/>
    </source>
</evidence>
<dbReference type="Proteomes" id="UP000054007">
    <property type="component" value="Unassembled WGS sequence"/>
</dbReference>
<comment type="cofactor">
    <cofactor evidence="1">
        <name>FMN</name>
        <dbReference type="ChEBI" id="CHEBI:58210"/>
    </cofactor>
</comment>